<dbReference type="Pfam" id="PF00572">
    <property type="entry name" value="Ribosomal_L13"/>
    <property type="match status" value="1"/>
</dbReference>
<dbReference type="GO" id="GO:0017148">
    <property type="term" value="P:negative regulation of translation"/>
    <property type="evidence" value="ECO:0007669"/>
    <property type="project" value="TreeGrafter"/>
</dbReference>
<protein>
    <recommendedName>
        <fullName evidence="4">Large ribosomal subunit protein uL13</fullName>
    </recommendedName>
</protein>
<dbReference type="GO" id="GO:0003729">
    <property type="term" value="F:mRNA binding"/>
    <property type="evidence" value="ECO:0007669"/>
    <property type="project" value="TreeGrafter"/>
</dbReference>
<dbReference type="GO" id="GO:0006412">
    <property type="term" value="P:translation"/>
    <property type="evidence" value="ECO:0007669"/>
    <property type="project" value="UniProtKB-UniRule"/>
</dbReference>
<comment type="similarity">
    <text evidence="1 4">Belongs to the universal ribosomal protein uL13 family.</text>
</comment>
<dbReference type="EMBL" id="MHLA01000017">
    <property type="protein sequence ID" value="OGY99321.1"/>
    <property type="molecule type" value="Genomic_DNA"/>
</dbReference>
<dbReference type="CDD" id="cd00392">
    <property type="entry name" value="Ribosomal_L13"/>
    <property type="match status" value="1"/>
</dbReference>
<dbReference type="STRING" id="1798650.A2945_05145"/>
<dbReference type="GO" id="GO:0003735">
    <property type="term" value="F:structural constituent of ribosome"/>
    <property type="evidence" value="ECO:0007669"/>
    <property type="project" value="InterPro"/>
</dbReference>
<evidence type="ECO:0000256" key="3">
    <source>
        <dbReference type="ARBA" id="ARBA00023274"/>
    </source>
</evidence>
<evidence type="ECO:0000313" key="6">
    <source>
        <dbReference type="Proteomes" id="UP000178880"/>
    </source>
</evidence>
<dbReference type="Gene3D" id="3.90.1180.10">
    <property type="entry name" value="Ribosomal protein L13"/>
    <property type="match status" value="1"/>
</dbReference>
<comment type="caution">
    <text evidence="5">The sequence shown here is derived from an EMBL/GenBank/DDBJ whole genome shotgun (WGS) entry which is preliminary data.</text>
</comment>
<evidence type="ECO:0000256" key="1">
    <source>
        <dbReference type="ARBA" id="ARBA00006227"/>
    </source>
</evidence>
<dbReference type="GO" id="GO:0005840">
    <property type="term" value="C:ribosome"/>
    <property type="evidence" value="ECO:0007669"/>
    <property type="project" value="UniProtKB-KW"/>
</dbReference>
<keyword evidence="2 4" id="KW-0689">Ribosomal protein</keyword>
<dbReference type="NCBIfam" id="TIGR01066">
    <property type="entry name" value="rplM_bact"/>
    <property type="match status" value="1"/>
</dbReference>
<gene>
    <name evidence="4" type="primary">rplM</name>
    <name evidence="5" type="ORF">A2945_05145</name>
</gene>
<reference evidence="5 6" key="1">
    <citation type="journal article" date="2016" name="Nat. Commun.">
        <title>Thousands of microbial genomes shed light on interconnected biogeochemical processes in an aquifer system.</title>
        <authorList>
            <person name="Anantharaman K."/>
            <person name="Brown C.T."/>
            <person name="Hug L.A."/>
            <person name="Sharon I."/>
            <person name="Castelle C.J."/>
            <person name="Probst A.J."/>
            <person name="Thomas B.C."/>
            <person name="Singh A."/>
            <person name="Wilkins M.J."/>
            <person name="Karaoz U."/>
            <person name="Brodie E.L."/>
            <person name="Williams K.H."/>
            <person name="Hubbard S.S."/>
            <person name="Banfield J.F."/>
        </authorList>
    </citation>
    <scope>NUCLEOTIDE SEQUENCE [LARGE SCALE GENOMIC DNA]</scope>
</reference>
<name>A0A1G2CDP2_9BACT</name>
<evidence type="ECO:0000256" key="4">
    <source>
        <dbReference type="HAMAP-Rule" id="MF_01366"/>
    </source>
</evidence>
<dbReference type="Proteomes" id="UP000178880">
    <property type="component" value="Unassembled WGS sequence"/>
</dbReference>
<dbReference type="InterPro" id="IPR005823">
    <property type="entry name" value="Ribosomal_uL13_bac-type"/>
</dbReference>
<dbReference type="AlphaFoldDB" id="A0A1G2CDP2"/>
<sequence>MDYNIDAKNKILGRLASEIAAILQGKKSAKYNPRLIGEDRALVSNFEGVKVTGAKMKDKVYYKHTGYVGHLKEMTLEQMFAKDPKRVLREAVRRMLPKNFLNQKRMKNLVFIDK</sequence>
<accession>A0A1G2CDP2</accession>
<dbReference type="PANTHER" id="PTHR11545:SF2">
    <property type="entry name" value="LARGE RIBOSOMAL SUBUNIT PROTEIN UL13M"/>
    <property type="match status" value="1"/>
</dbReference>
<dbReference type="GO" id="GO:1990904">
    <property type="term" value="C:ribonucleoprotein complex"/>
    <property type="evidence" value="ECO:0007669"/>
    <property type="project" value="UniProtKB-KW"/>
</dbReference>
<organism evidence="5 6">
    <name type="scientific">Candidatus Liptonbacteria bacterium RIFCSPLOWO2_01_FULL_52_25</name>
    <dbReference type="NCBI Taxonomy" id="1798650"/>
    <lineage>
        <taxon>Bacteria</taxon>
        <taxon>Candidatus Liptoniibacteriota</taxon>
    </lineage>
</organism>
<keyword evidence="3 4" id="KW-0687">Ribonucleoprotein</keyword>
<dbReference type="HAMAP" id="MF_01366">
    <property type="entry name" value="Ribosomal_uL13"/>
    <property type="match status" value="1"/>
</dbReference>
<dbReference type="PIRSF" id="PIRSF002181">
    <property type="entry name" value="Ribosomal_L13"/>
    <property type="match status" value="1"/>
</dbReference>
<comment type="function">
    <text evidence="4">This protein is one of the early assembly proteins of the 50S ribosomal subunit, although it is not seen to bind rRNA by itself. It is important during the early stages of 50S assembly.</text>
</comment>
<dbReference type="InterPro" id="IPR005822">
    <property type="entry name" value="Ribosomal_uL13"/>
</dbReference>
<dbReference type="SUPFAM" id="SSF52161">
    <property type="entry name" value="Ribosomal protein L13"/>
    <property type="match status" value="1"/>
</dbReference>
<dbReference type="PANTHER" id="PTHR11545">
    <property type="entry name" value="RIBOSOMAL PROTEIN L13"/>
    <property type="match status" value="1"/>
</dbReference>
<dbReference type="InterPro" id="IPR036899">
    <property type="entry name" value="Ribosomal_uL13_sf"/>
</dbReference>
<proteinExistence type="inferred from homology"/>
<evidence type="ECO:0000256" key="2">
    <source>
        <dbReference type="ARBA" id="ARBA00022980"/>
    </source>
</evidence>
<comment type="subunit">
    <text evidence="4">Part of the 50S ribosomal subunit.</text>
</comment>
<evidence type="ECO:0000313" key="5">
    <source>
        <dbReference type="EMBL" id="OGY99321.1"/>
    </source>
</evidence>